<name>A0A5C6XBZ6_9DELT</name>
<feature type="chain" id="PRO_5022665856" evidence="1">
    <location>
        <begin position="28"/>
        <end position="310"/>
    </location>
</feature>
<gene>
    <name evidence="2" type="ORF">FRC98_10935</name>
</gene>
<comment type="caution">
    <text evidence="2">The sequence shown here is derived from an EMBL/GenBank/DDBJ whole genome shotgun (WGS) entry which is preliminary data.</text>
</comment>
<reference evidence="2 3" key="1">
    <citation type="submission" date="2019-08" db="EMBL/GenBank/DDBJ databases">
        <title>Bradymonadales sp. TMQ4.</title>
        <authorList>
            <person name="Liang Q."/>
        </authorList>
    </citation>
    <scope>NUCLEOTIDE SEQUENCE [LARGE SCALE GENOMIC DNA]</scope>
    <source>
        <strain evidence="2 3">TMQ4</strain>
    </source>
</reference>
<dbReference type="AlphaFoldDB" id="A0A5C6XBZ6"/>
<keyword evidence="3" id="KW-1185">Reference proteome</keyword>
<protein>
    <submittedName>
        <fullName evidence="2">Uncharacterized protein</fullName>
    </submittedName>
</protein>
<feature type="signal peptide" evidence="1">
    <location>
        <begin position="1"/>
        <end position="27"/>
    </location>
</feature>
<proteinExistence type="predicted"/>
<evidence type="ECO:0000256" key="1">
    <source>
        <dbReference type="SAM" id="SignalP"/>
    </source>
</evidence>
<dbReference type="Proteomes" id="UP000321412">
    <property type="component" value="Unassembled WGS sequence"/>
</dbReference>
<sequence length="310" mass="33383">MNARTFSGLRGAAVALVALLGTTAILAGPAATSAEAQRTQRHSDRTVRMTLVVESPQIEAEPDENKRTRARRLLAEEAAERIITRLKAIGVKDPRAIVTPQNHIQVVAPGAASAQVVRGALLAPGKLEIRPVSESSPHWIELASQLPEGIEVRQNPGQVSPDRVHLWSADFATLHRFTRRLALGDTRVEVFPARDGWRTLDVGEVLATEEDLTTSELRSSPGGIPFVQIELGSDSAEKIRSATSSANSAPLAVLLDGEVVSLIRRTGGQALELPCPDHLRSHLSRQAWAAQVAGRLATPIPLTIAELREQ</sequence>
<accession>A0A5C6XBZ6</accession>
<evidence type="ECO:0000313" key="2">
    <source>
        <dbReference type="EMBL" id="TXD37237.1"/>
    </source>
</evidence>
<dbReference type="RefSeq" id="WP_146981447.1">
    <property type="nucleotide sequence ID" value="NZ_VOSM01000004.1"/>
</dbReference>
<evidence type="ECO:0000313" key="3">
    <source>
        <dbReference type="Proteomes" id="UP000321412"/>
    </source>
</evidence>
<dbReference type="Gene3D" id="3.30.1360.200">
    <property type="match status" value="1"/>
</dbReference>
<keyword evidence="1" id="KW-0732">Signal</keyword>
<organism evidence="2 3">
    <name type="scientific">Lujinxingia vulgaris</name>
    <dbReference type="NCBI Taxonomy" id="2600176"/>
    <lineage>
        <taxon>Bacteria</taxon>
        <taxon>Deltaproteobacteria</taxon>
        <taxon>Bradymonadales</taxon>
        <taxon>Lujinxingiaceae</taxon>
        <taxon>Lujinxingia</taxon>
    </lineage>
</organism>
<dbReference type="OrthoDB" id="5500798at2"/>
<dbReference type="EMBL" id="VOSM01000004">
    <property type="protein sequence ID" value="TXD37237.1"/>
    <property type="molecule type" value="Genomic_DNA"/>
</dbReference>